<proteinExistence type="inferred from homology"/>
<organism evidence="6 7">
    <name type="scientific">Dovyalis caffra</name>
    <dbReference type="NCBI Taxonomy" id="77055"/>
    <lineage>
        <taxon>Eukaryota</taxon>
        <taxon>Viridiplantae</taxon>
        <taxon>Streptophyta</taxon>
        <taxon>Embryophyta</taxon>
        <taxon>Tracheophyta</taxon>
        <taxon>Spermatophyta</taxon>
        <taxon>Magnoliopsida</taxon>
        <taxon>eudicotyledons</taxon>
        <taxon>Gunneridae</taxon>
        <taxon>Pentapetalae</taxon>
        <taxon>rosids</taxon>
        <taxon>fabids</taxon>
        <taxon>Malpighiales</taxon>
        <taxon>Salicaceae</taxon>
        <taxon>Flacourtieae</taxon>
        <taxon>Dovyalis</taxon>
    </lineage>
</organism>
<evidence type="ECO:0000259" key="5">
    <source>
        <dbReference type="Pfam" id="PF00728"/>
    </source>
</evidence>
<dbReference type="Pfam" id="PF00728">
    <property type="entry name" value="Glyco_hydro_20"/>
    <property type="match status" value="1"/>
</dbReference>
<dbReference type="GO" id="GO:0004563">
    <property type="term" value="F:beta-N-acetylhexosaminidase activity"/>
    <property type="evidence" value="ECO:0007669"/>
    <property type="project" value="UniProtKB-EC"/>
</dbReference>
<protein>
    <recommendedName>
        <fullName evidence="3">beta-N-acetylhexosaminidase</fullName>
        <ecNumber evidence="3">3.2.1.52</ecNumber>
    </recommendedName>
</protein>
<dbReference type="Gene3D" id="3.20.20.80">
    <property type="entry name" value="Glycosidases"/>
    <property type="match status" value="1"/>
</dbReference>
<dbReference type="PRINTS" id="PR00738">
    <property type="entry name" value="GLHYDRLASE20"/>
</dbReference>
<dbReference type="GO" id="GO:0005975">
    <property type="term" value="P:carbohydrate metabolic process"/>
    <property type="evidence" value="ECO:0007669"/>
    <property type="project" value="InterPro"/>
</dbReference>
<sequence length="193" mass="21523">MNESQAYQYFVLRAQKIALSHGFEIVNWEETFNDFGDKLSRKTVVHNWYAILFAQLGGGVAARVVASGLRCIVSNQDKWYLDHLDTPWEEFYTNEPLTNITNPKQQGLVIGGEVCMWGEKVDASDIEQTIWPRAAAAAERLWTPYDKLAKDPKQVAGRLAHFRCLLNQRGVAAAPLGGPGRGAPIEPGSCYVQ</sequence>
<reference evidence="6 7" key="1">
    <citation type="submission" date="2024-01" db="EMBL/GenBank/DDBJ databases">
        <authorList>
            <person name="Waweru B."/>
        </authorList>
    </citation>
    <scope>NUCLEOTIDE SEQUENCE [LARGE SCALE GENOMIC DNA]</scope>
</reference>
<comment type="catalytic activity">
    <reaction evidence="1">
        <text>Hydrolysis of terminal non-reducing N-acetyl-D-hexosamine residues in N-acetyl-beta-D-hexosaminides.</text>
        <dbReference type="EC" id="3.2.1.52"/>
    </reaction>
</comment>
<dbReference type="EMBL" id="CAWUPB010000850">
    <property type="protein sequence ID" value="CAK7326001.1"/>
    <property type="molecule type" value="Genomic_DNA"/>
</dbReference>
<feature type="domain" description="Glycoside hydrolase family 20 catalytic" evidence="5">
    <location>
        <begin position="4"/>
        <end position="144"/>
    </location>
</feature>
<dbReference type="GO" id="GO:0030203">
    <property type="term" value="P:glycosaminoglycan metabolic process"/>
    <property type="evidence" value="ECO:0007669"/>
    <property type="project" value="TreeGrafter"/>
</dbReference>
<dbReference type="PANTHER" id="PTHR22600:SF21">
    <property type="entry name" value="BETA-HEXOSAMINIDASE A"/>
    <property type="match status" value="1"/>
</dbReference>
<evidence type="ECO:0000313" key="7">
    <source>
        <dbReference type="Proteomes" id="UP001314170"/>
    </source>
</evidence>
<name>A0AAV1R150_9ROSI</name>
<dbReference type="SUPFAM" id="SSF51445">
    <property type="entry name" value="(Trans)glycosidases"/>
    <property type="match status" value="1"/>
</dbReference>
<dbReference type="InterPro" id="IPR015883">
    <property type="entry name" value="Glyco_hydro_20_cat"/>
</dbReference>
<accession>A0AAV1R150</accession>
<dbReference type="InterPro" id="IPR017853">
    <property type="entry name" value="GH"/>
</dbReference>
<evidence type="ECO:0000256" key="3">
    <source>
        <dbReference type="ARBA" id="ARBA00012663"/>
    </source>
</evidence>
<evidence type="ECO:0000256" key="1">
    <source>
        <dbReference type="ARBA" id="ARBA00001231"/>
    </source>
</evidence>
<dbReference type="EC" id="3.2.1.52" evidence="3"/>
<gene>
    <name evidence="6" type="ORF">DCAF_LOCUS3696</name>
</gene>
<keyword evidence="7" id="KW-1185">Reference proteome</keyword>
<evidence type="ECO:0000313" key="6">
    <source>
        <dbReference type="EMBL" id="CAK7326001.1"/>
    </source>
</evidence>
<dbReference type="GO" id="GO:0016020">
    <property type="term" value="C:membrane"/>
    <property type="evidence" value="ECO:0007669"/>
    <property type="project" value="TreeGrafter"/>
</dbReference>
<dbReference type="AlphaFoldDB" id="A0AAV1R150"/>
<dbReference type="Proteomes" id="UP001314170">
    <property type="component" value="Unassembled WGS sequence"/>
</dbReference>
<comment type="similarity">
    <text evidence="2">Belongs to the glycosyl hydrolase 20 family.</text>
</comment>
<evidence type="ECO:0000256" key="4">
    <source>
        <dbReference type="ARBA" id="ARBA00022801"/>
    </source>
</evidence>
<dbReference type="PANTHER" id="PTHR22600">
    <property type="entry name" value="BETA-HEXOSAMINIDASE"/>
    <property type="match status" value="1"/>
</dbReference>
<comment type="caution">
    <text evidence="6">The sequence shown here is derived from an EMBL/GenBank/DDBJ whole genome shotgun (WGS) entry which is preliminary data.</text>
</comment>
<keyword evidence="4" id="KW-0378">Hydrolase</keyword>
<evidence type="ECO:0000256" key="2">
    <source>
        <dbReference type="ARBA" id="ARBA00006285"/>
    </source>
</evidence>
<dbReference type="InterPro" id="IPR025705">
    <property type="entry name" value="Beta_hexosaminidase_sua/sub"/>
</dbReference>